<dbReference type="OMA" id="IWREEAN"/>
<dbReference type="SUPFAM" id="SSF81383">
    <property type="entry name" value="F-box domain"/>
    <property type="match status" value="1"/>
</dbReference>
<dbReference type="Gene3D" id="1.20.1280.50">
    <property type="match status" value="1"/>
</dbReference>
<gene>
    <name evidence="3" type="ORF">TCIL3000_0_05330</name>
</gene>
<reference evidence="3 4" key="2">
    <citation type="journal article" date="2012" name="Proc. Natl. Acad. Sci. U.S.A.">
        <title>Antigenic diversity is generated by distinct evolutionary mechanisms in African trypanosome species.</title>
        <authorList>
            <person name="Jackson A.P."/>
            <person name="Berry A."/>
            <person name="Aslett M."/>
            <person name="Allison H.C."/>
            <person name="Burton P."/>
            <person name="Vavrova-Anderson J."/>
            <person name="Brown R."/>
            <person name="Browne H."/>
            <person name="Corton N."/>
            <person name="Hauser H."/>
            <person name="Gamble J."/>
            <person name="Gilderthorp R."/>
            <person name="Marcello L."/>
            <person name="McQuillan J."/>
            <person name="Otto T.D."/>
            <person name="Quail M.A."/>
            <person name="Sanders M.J."/>
            <person name="van Tonder A."/>
            <person name="Ginger M.L."/>
            <person name="Field M.C."/>
            <person name="Barry J.D."/>
            <person name="Hertz-Fowler C."/>
            <person name="Berriman M."/>
        </authorList>
    </citation>
    <scope>NUCLEOTIDE SEQUENCE [LARGE SCALE GENOMIC DNA]</scope>
    <source>
        <strain evidence="3 4">IL3000</strain>
    </source>
</reference>
<dbReference type="AlphaFoldDB" id="F9WAM6"/>
<feature type="domain" description="F-box" evidence="2">
    <location>
        <begin position="23"/>
        <end position="57"/>
    </location>
</feature>
<dbReference type="Pfam" id="PF12937">
    <property type="entry name" value="F-box-like"/>
    <property type="match status" value="1"/>
</dbReference>
<evidence type="ECO:0000313" key="3">
    <source>
        <dbReference type="EMBL" id="CCD14296.1"/>
    </source>
</evidence>
<evidence type="ECO:0000256" key="1">
    <source>
        <dbReference type="SAM" id="MobiDB-lite"/>
    </source>
</evidence>
<keyword evidence="4" id="KW-1185">Reference proteome</keyword>
<protein>
    <submittedName>
        <fullName evidence="3">WGS project CAEQ00000000 data, annotated contig 199</fullName>
    </submittedName>
</protein>
<feature type="region of interest" description="Disordered" evidence="1">
    <location>
        <begin position="86"/>
        <end position="109"/>
    </location>
</feature>
<dbReference type="InterPro" id="IPR001810">
    <property type="entry name" value="F-box_dom"/>
</dbReference>
<accession>F9WAM6</accession>
<sequence length="344" mass="38869">MKDAPPPPARRQRLPFVTAFLGDILPFLSPRELLICSSVSRTWREETRALPLWRMLLINNPNTAQHAYKGLSLAEMQKIALGGGDVSRLDENASGGERRRKNRVASEKSYTVKPPGMFPVEREVCPRNNLSLCREDSAGESRRKIALPSDRNMLSFTKNSVDSLFKVFGTLQSYMVQLRGKVLSSNNVVSRLSNRLPSGKAIWLHHESIRLWRKIKFFEEVVTLSLSLYKRGERSLKGLRSFVQVEIVTSGEIGSPNHLQWCCFKRALPLDDAYYDYLDLLYLHGPSKHQPPVATASEIDEVVGRIQMYGAIQAVVDEVIMMGNSDSTPLSWDILLSKIENMHA</sequence>
<dbReference type="Proteomes" id="UP000000702">
    <property type="component" value="Unassembled WGS sequence"/>
</dbReference>
<proteinExistence type="predicted"/>
<reference evidence="4" key="1">
    <citation type="submission" date="2011-07" db="EMBL/GenBank/DDBJ databases">
        <title>Divergent evolution of antigenic variation in African trypanosomes.</title>
        <authorList>
            <person name="Jackson A.P."/>
            <person name="Berry A."/>
            <person name="Allison H.C."/>
            <person name="Burton P."/>
            <person name="Anderson J."/>
            <person name="Aslett M."/>
            <person name="Brown R."/>
            <person name="Corton N."/>
            <person name="Harris D."/>
            <person name="Hauser H."/>
            <person name="Gamble J."/>
            <person name="Gilderthorp R."/>
            <person name="McQuillan J."/>
            <person name="Quail M.A."/>
            <person name="Sanders M."/>
            <person name="Van Tonder A."/>
            <person name="Ginger M.L."/>
            <person name="Donelson J.E."/>
            <person name="Field M.C."/>
            <person name="Barry J.D."/>
            <person name="Berriman M."/>
            <person name="Hertz-Fowler C."/>
        </authorList>
    </citation>
    <scope>NUCLEOTIDE SEQUENCE [LARGE SCALE GENOMIC DNA]</scope>
    <source>
        <strain evidence="4">IL3000</strain>
    </source>
</reference>
<evidence type="ECO:0000259" key="2">
    <source>
        <dbReference type="Pfam" id="PF12937"/>
    </source>
</evidence>
<organism evidence="3 4">
    <name type="scientific">Trypanosoma congolense (strain IL3000)</name>
    <dbReference type="NCBI Taxonomy" id="1068625"/>
    <lineage>
        <taxon>Eukaryota</taxon>
        <taxon>Discoba</taxon>
        <taxon>Euglenozoa</taxon>
        <taxon>Kinetoplastea</taxon>
        <taxon>Metakinetoplastina</taxon>
        <taxon>Trypanosomatida</taxon>
        <taxon>Trypanosomatidae</taxon>
        <taxon>Trypanosoma</taxon>
        <taxon>Nannomonas</taxon>
    </lineage>
</organism>
<evidence type="ECO:0000313" key="4">
    <source>
        <dbReference type="Proteomes" id="UP000000702"/>
    </source>
</evidence>
<name>F9WAM6_TRYCI</name>
<dbReference type="InterPro" id="IPR036047">
    <property type="entry name" value="F-box-like_dom_sf"/>
</dbReference>
<dbReference type="VEuPathDB" id="TriTrypDB:TcIL3000_0_05330"/>
<dbReference type="EMBL" id="CAEQ01001454">
    <property type="protein sequence ID" value="CCD14296.1"/>
    <property type="molecule type" value="Genomic_DNA"/>
</dbReference>
<comment type="caution">
    <text evidence="3">The sequence shown here is derived from an EMBL/GenBank/DDBJ whole genome shotgun (WGS) entry which is preliminary data.</text>
</comment>